<reference evidence="4" key="1">
    <citation type="journal article" date="2023" name="Mol. Biol. Evol.">
        <title>Third-Generation Sequencing Reveals the Adaptive Role of the Epigenome in Three Deep-Sea Polychaetes.</title>
        <authorList>
            <person name="Perez M."/>
            <person name="Aroh O."/>
            <person name="Sun Y."/>
            <person name="Lan Y."/>
            <person name="Juniper S.K."/>
            <person name="Young C.R."/>
            <person name="Angers B."/>
            <person name="Qian P.Y."/>
        </authorList>
    </citation>
    <scope>NUCLEOTIDE SEQUENCE</scope>
    <source>
        <strain evidence="4">P08H-3</strain>
    </source>
</reference>
<evidence type="ECO:0000259" key="3">
    <source>
        <dbReference type="PROSITE" id="PS50234"/>
    </source>
</evidence>
<dbReference type="PANTHER" id="PTHR10166:SF66">
    <property type="entry name" value="VWFA AND CACHE DOMAIN-CONTAINING PROTEIN CG16868"/>
    <property type="match status" value="1"/>
</dbReference>
<dbReference type="Proteomes" id="UP001208570">
    <property type="component" value="Unassembled WGS sequence"/>
</dbReference>
<protein>
    <recommendedName>
        <fullName evidence="3">VWFA domain-containing protein</fullName>
    </recommendedName>
</protein>
<dbReference type="Gene3D" id="3.30.450.20">
    <property type="entry name" value="PAS domain"/>
    <property type="match status" value="3"/>
</dbReference>
<dbReference type="GO" id="GO:0005245">
    <property type="term" value="F:voltage-gated calcium channel activity"/>
    <property type="evidence" value="ECO:0007669"/>
    <property type="project" value="TreeGrafter"/>
</dbReference>
<dbReference type="AlphaFoldDB" id="A0AAD9N2G7"/>
<dbReference type="Gene3D" id="3.40.50.410">
    <property type="entry name" value="von Willebrand factor, type A domain"/>
    <property type="match status" value="1"/>
</dbReference>
<feature type="domain" description="VWFA" evidence="3">
    <location>
        <begin position="196"/>
        <end position="405"/>
    </location>
</feature>
<gene>
    <name evidence="4" type="ORF">LSH36_324g01003</name>
</gene>
<dbReference type="InterPro" id="IPR002035">
    <property type="entry name" value="VWF_A"/>
</dbReference>
<feature type="signal peptide" evidence="2">
    <location>
        <begin position="1"/>
        <end position="23"/>
    </location>
</feature>
<dbReference type="InterPro" id="IPR029151">
    <property type="entry name" value="Sensor-like_sf"/>
</dbReference>
<evidence type="ECO:0000256" key="2">
    <source>
        <dbReference type="SAM" id="SignalP"/>
    </source>
</evidence>
<dbReference type="PANTHER" id="PTHR10166">
    <property type="entry name" value="VOLTAGE-DEPENDENT CALCIUM CHANNEL SUBUNIT ALPHA-2/DELTA-RELATED"/>
    <property type="match status" value="1"/>
</dbReference>
<keyword evidence="2" id="KW-0732">Signal</keyword>
<evidence type="ECO:0000313" key="4">
    <source>
        <dbReference type="EMBL" id="KAK2152621.1"/>
    </source>
</evidence>
<feature type="chain" id="PRO_5042138537" description="VWFA domain-containing protein" evidence="2">
    <location>
        <begin position="24"/>
        <end position="1049"/>
    </location>
</feature>
<dbReference type="Pfam" id="PF00092">
    <property type="entry name" value="VWA"/>
    <property type="match status" value="1"/>
</dbReference>
<dbReference type="SUPFAM" id="SSF103190">
    <property type="entry name" value="Sensory domain-like"/>
    <property type="match status" value="1"/>
</dbReference>
<dbReference type="InterPro" id="IPR036465">
    <property type="entry name" value="vWFA_dom_sf"/>
</dbReference>
<dbReference type="InterPro" id="IPR051173">
    <property type="entry name" value="Ca_channel_alpha-2/delta"/>
</dbReference>
<dbReference type="GO" id="GO:0005891">
    <property type="term" value="C:voltage-gated calcium channel complex"/>
    <property type="evidence" value="ECO:0007669"/>
    <property type="project" value="TreeGrafter"/>
</dbReference>
<evidence type="ECO:0000313" key="5">
    <source>
        <dbReference type="Proteomes" id="UP001208570"/>
    </source>
</evidence>
<accession>A0AAD9N2G7</accession>
<name>A0AAD9N2G7_9ANNE</name>
<evidence type="ECO:0000256" key="1">
    <source>
        <dbReference type="SAM" id="MobiDB-lite"/>
    </source>
</evidence>
<dbReference type="SUPFAM" id="SSF53300">
    <property type="entry name" value="vWA-like"/>
    <property type="match status" value="1"/>
</dbReference>
<comment type="caution">
    <text evidence="4">The sequence shown here is derived from an EMBL/GenBank/DDBJ whole genome shotgun (WGS) entry which is preliminary data.</text>
</comment>
<dbReference type="EMBL" id="JAODUP010000323">
    <property type="protein sequence ID" value="KAK2152621.1"/>
    <property type="molecule type" value="Genomic_DNA"/>
</dbReference>
<dbReference type="PROSITE" id="PS50234">
    <property type="entry name" value="VWFA"/>
    <property type="match status" value="1"/>
</dbReference>
<keyword evidence="5" id="KW-1185">Reference proteome</keyword>
<organism evidence="4 5">
    <name type="scientific">Paralvinella palmiformis</name>
    <dbReference type="NCBI Taxonomy" id="53620"/>
    <lineage>
        <taxon>Eukaryota</taxon>
        <taxon>Metazoa</taxon>
        <taxon>Spiralia</taxon>
        <taxon>Lophotrochozoa</taxon>
        <taxon>Annelida</taxon>
        <taxon>Polychaeta</taxon>
        <taxon>Sedentaria</taxon>
        <taxon>Canalipalpata</taxon>
        <taxon>Terebellida</taxon>
        <taxon>Terebelliformia</taxon>
        <taxon>Alvinellidae</taxon>
        <taxon>Paralvinella</taxon>
    </lineage>
</organism>
<feature type="region of interest" description="Disordered" evidence="1">
    <location>
        <begin position="1008"/>
        <end position="1035"/>
    </location>
</feature>
<sequence>MAHWTRLLTLFFIMTAFCHVCHPSPGWIDGIKLKTIIQTFVDESLGASEFQYVQEIGTYLNNTFMAVERIKLVLEDDYRKYKYKKGISRNDSRQCCLTKDNDYVYSNEFMTKINAKEMCIRLSTDAQDDSLLPISDQLRDVMKKNRNEERAIKWQYYGTEDGIFVKYPRQKDNKCDVYDPRYRPWYAETVASRPKDILIVFDRSGSINKKGLMPIVKKSTLALIETLNPDDRIGMVAFNSEANSPPGERGRTCYYNKLAFATPDNKDYLTRWLNTIVGRGTSTYGPALEKAFSFFKDSGDVQNDPRSRRRVIVFLSDGVQDWAASDDGGILRLIREKNAELNNTVLITTYGIGKDMSAISRDVLRNMSLQTSADLSKGPITPGEFIRIQSADNLRSTIGSYYNTLNDFSGSQPVISASHVDFTGLGLIASICLPIYPESRLLGVTCIDISLMDIVSDVISLHRGLNSYAFMTDYKSRTIFHPLMPRPLNYGTVIYLDINNLERDPEEKEVVDLMKRSTSGTKTFTKEFVKPRGNTTTDGVRTVRLTAKYFWKHIEGTPFSLAVVTTDSDVNINIQDVQLYSNRFIYHRLDLVTGIKKCKSHGRLSTKEHSVVKLTDAAFKRKLFYNEPDTQETVNIYTVYLEDKALYEHDRLKLIAKQMIAISEKLENIWINQRELDDTIVWRYYGDYYGHIRVYPGLTLPKNYDHTQRGFFWKTVNNKDLITITPPYLDAFGAGVVTTVARPIYLESRVDNPFILGVAALDIKTNYIKYIVEEAFKSCLDEDKSCFVMDSSGYLVYHSEGDYNIHGNREVYSYHITEMEAAVSMYLIHQGYLVSESCIDFGYKKELFTWRQRDGLFVSSSYDKSPYFDMVKVSGTNVYLGIKKKGLKVKCECPDRDAPDYGIKMYQCEIKPGQCGCPCVEEAEYDHCKNQFLLGMYGPSACVPQPPSIGFKSPIPNEQTIIKSLPFCYNYNCSAKLMASTCEVLEMCSWCRDVGLCVKDGCPIRETSSNDSIDCSDDSHTEQQTPRNELPQPDVIELGDLSSDYEIIR</sequence>
<dbReference type="SMART" id="SM00327">
    <property type="entry name" value="VWA"/>
    <property type="match status" value="1"/>
</dbReference>
<proteinExistence type="predicted"/>